<organism evidence="2 3">
    <name type="scientific">Phlebotomus papatasi</name>
    <name type="common">Sandfly</name>
    <dbReference type="NCBI Taxonomy" id="29031"/>
    <lineage>
        <taxon>Eukaryota</taxon>
        <taxon>Metazoa</taxon>
        <taxon>Ecdysozoa</taxon>
        <taxon>Arthropoda</taxon>
        <taxon>Hexapoda</taxon>
        <taxon>Insecta</taxon>
        <taxon>Pterygota</taxon>
        <taxon>Neoptera</taxon>
        <taxon>Endopterygota</taxon>
        <taxon>Diptera</taxon>
        <taxon>Nematocera</taxon>
        <taxon>Psychodoidea</taxon>
        <taxon>Psychodidae</taxon>
        <taxon>Phlebotomus</taxon>
        <taxon>Phlebotomus</taxon>
    </lineage>
</organism>
<dbReference type="PROSITE" id="PS51135">
    <property type="entry name" value="CIDE_N"/>
    <property type="match status" value="1"/>
</dbReference>
<dbReference type="GO" id="GO:0042981">
    <property type="term" value="P:regulation of apoptotic process"/>
    <property type="evidence" value="ECO:0007669"/>
    <property type="project" value="TreeGrafter"/>
</dbReference>
<dbReference type="VEuPathDB" id="VectorBase:PPAPM1_005054"/>
<keyword evidence="1" id="KW-0053">Apoptosis</keyword>
<dbReference type="CDD" id="cd01615">
    <property type="entry name" value="CIDE_N"/>
    <property type="match status" value="1"/>
</dbReference>
<dbReference type="InterPro" id="IPR003508">
    <property type="entry name" value="CIDE-N_dom"/>
</dbReference>
<dbReference type="EMBL" id="AJVK01019378">
    <property type="status" value="NOT_ANNOTATED_CDS"/>
    <property type="molecule type" value="Genomic_DNA"/>
</dbReference>
<dbReference type="VEuPathDB" id="VectorBase:PPAI010931"/>
<dbReference type="SMART" id="SM00266">
    <property type="entry name" value="CAD"/>
    <property type="match status" value="1"/>
</dbReference>
<dbReference type="EMBL" id="AJVK01019376">
    <property type="status" value="NOT_ANNOTATED_CDS"/>
    <property type="molecule type" value="Genomic_DNA"/>
</dbReference>
<dbReference type="PANTHER" id="PTHR12306">
    <property type="entry name" value="CELL DEATH ACTIVATOR CIDE"/>
    <property type="match status" value="1"/>
</dbReference>
<dbReference type="VEuPathDB" id="VectorBase:PPAPM1_007580"/>
<sequence>MVKDVTRNIKKAVVAATLEEVKTKSAEKFGRSTEVLPTIHLDSDGTEIDDEEYFQTLEANAELIAVFSGEQWMDPTHYVTITTRRDSADSTDCADVERVHLKKLVGQLKNNLCSVSVLSEPDLELLSNMDPNSLADITGKDFIEQLKEASGRLGGGTGWSGIRMPTLSQMPPPLPTMPPVSNSGGVLMDRKGGYTTPMTPPSATLHHTPANGSLPHQYY</sequence>
<dbReference type="Pfam" id="PF02017">
    <property type="entry name" value="CIDE-N"/>
    <property type="match status" value="1"/>
</dbReference>
<evidence type="ECO:0000313" key="3">
    <source>
        <dbReference type="Proteomes" id="UP000092462"/>
    </source>
</evidence>
<dbReference type="EnsemblMetazoa" id="PPAI010931-RA">
    <property type="protein sequence ID" value="PPAI010931-PA"/>
    <property type="gene ID" value="PPAI010931"/>
</dbReference>
<dbReference type="PANTHER" id="PTHR12306:SF15">
    <property type="entry name" value="DNAATION FACTOR-RELATED PROTEIN 1, ISOFORM B-RELATED"/>
    <property type="match status" value="1"/>
</dbReference>
<evidence type="ECO:0000313" key="2">
    <source>
        <dbReference type="EnsemblMetazoa" id="PPAI010931-PA"/>
    </source>
</evidence>
<keyword evidence="3" id="KW-1185">Reference proteome</keyword>
<dbReference type="AlphaFoldDB" id="A0A1B0DQU8"/>
<dbReference type="Proteomes" id="UP000092462">
    <property type="component" value="Unassembled WGS sequence"/>
</dbReference>
<accession>A0A1B0DQU8</accession>
<dbReference type="Gene3D" id="3.10.20.10">
    <property type="match status" value="1"/>
</dbReference>
<dbReference type="EMBL" id="AJVK01019377">
    <property type="status" value="NOT_ANNOTATED_CDS"/>
    <property type="molecule type" value="Genomic_DNA"/>
</dbReference>
<evidence type="ECO:0000256" key="1">
    <source>
        <dbReference type="ARBA" id="ARBA00022703"/>
    </source>
</evidence>
<reference evidence="2" key="1">
    <citation type="submission" date="2022-08" db="UniProtKB">
        <authorList>
            <consortium name="EnsemblMetazoa"/>
        </authorList>
    </citation>
    <scope>IDENTIFICATION</scope>
    <source>
        <strain evidence="2">Israel</strain>
    </source>
</reference>
<proteinExistence type="predicted"/>
<dbReference type="SUPFAM" id="SSF54277">
    <property type="entry name" value="CAD &amp; PB1 domains"/>
    <property type="match status" value="1"/>
</dbReference>
<name>A0A1B0DQU8_PHLPP</name>
<protein>
    <submittedName>
        <fullName evidence="2">Uncharacterized protein</fullName>
    </submittedName>
</protein>
<dbReference type="GO" id="GO:0006915">
    <property type="term" value="P:apoptotic process"/>
    <property type="evidence" value="ECO:0007669"/>
    <property type="project" value="UniProtKB-UniRule"/>
</dbReference>